<dbReference type="KEGG" id="slb:AWJ20_4153"/>
<feature type="compositionally biased region" description="Acidic residues" evidence="1">
    <location>
        <begin position="529"/>
        <end position="546"/>
    </location>
</feature>
<feature type="domain" description="PSP proline-rich" evidence="2">
    <location>
        <begin position="359"/>
        <end position="412"/>
    </location>
</feature>
<feature type="region of interest" description="Disordered" evidence="1">
    <location>
        <begin position="443"/>
        <end position="636"/>
    </location>
</feature>
<feature type="compositionally biased region" description="Basic and acidic residues" evidence="1">
    <location>
        <begin position="593"/>
        <end position="618"/>
    </location>
</feature>
<dbReference type="GO" id="GO:0005686">
    <property type="term" value="C:U2 snRNP"/>
    <property type="evidence" value="ECO:0007669"/>
    <property type="project" value="EnsemblFungi"/>
</dbReference>
<feature type="compositionally biased region" description="Polar residues" evidence="1">
    <location>
        <begin position="583"/>
        <end position="592"/>
    </location>
</feature>
<feature type="region of interest" description="Disordered" evidence="1">
    <location>
        <begin position="164"/>
        <end position="211"/>
    </location>
</feature>
<dbReference type="Proteomes" id="UP000189580">
    <property type="component" value="Chromosome c"/>
</dbReference>
<feature type="compositionally biased region" description="Acidic residues" evidence="1">
    <location>
        <begin position="467"/>
        <end position="502"/>
    </location>
</feature>
<reference evidence="3 4" key="1">
    <citation type="submission" date="2016-02" db="EMBL/GenBank/DDBJ databases">
        <title>Complete genome sequence and transcriptome regulation of the pentose utilising yeast Sugiyamaella lignohabitans.</title>
        <authorList>
            <person name="Bellasio M."/>
            <person name="Peymann A."/>
            <person name="Valli M."/>
            <person name="Sipitzky M."/>
            <person name="Graf A."/>
            <person name="Sauer M."/>
            <person name="Marx H."/>
            <person name="Mattanovich D."/>
        </authorList>
    </citation>
    <scope>NUCLEOTIDE SEQUENCE [LARGE SCALE GENOMIC DNA]</scope>
    <source>
        <strain evidence="3 4">CBS 10342</strain>
    </source>
</reference>
<feature type="compositionally biased region" description="Acidic residues" evidence="1">
    <location>
        <begin position="173"/>
        <end position="198"/>
    </location>
</feature>
<protein>
    <submittedName>
        <fullName evidence="3">Cus1p</fullName>
    </submittedName>
</protein>
<evidence type="ECO:0000256" key="1">
    <source>
        <dbReference type="SAM" id="MobiDB-lite"/>
    </source>
</evidence>
<dbReference type="InterPro" id="IPR052584">
    <property type="entry name" value="U2_snRNP_Complex_Component"/>
</dbReference>
<dbReference type="Pfam" id="PF04037">
    <property type="entry name" value="DUF382"/>
    <property type="match status" value="1"/>
</dbReference>
<organism evidence="3 4">
    <name type="scientific">Sugiyamaella lignohabitans</name>
    <dbReference type="NCBI Taxonomy" id="796027"/>
    <lineage>
        <taxon>Eukaryota</taxon>
        <taxon>Fungi</taxon>
        <taxon>Dikarya</taxon>
        <taxon>Ascomycota</taxon>
        <taxon>Saccharomycotina</taxon>
        <taxon>Dipodascomycetes</taxon>
        <taxon>Dipodascales</taxon>
        <taxon>Trichomonascaceae</taxon>
        <taxon>Sugiyamaella</taxon>
    </lineage>
</organism>
<evidence type="ECO:0000313" key="3">
    <source>
        <dbReference type="EMBL" id="ANB11347.1"/>
    </source>
</evidence>
<dbReference type="PANTHER" id="PTHR12785:SF6">
    <property type="entry name" value="SPLICING FACTOR 3B SUBUNIT 2"/>
    <property type="match status" value="1"/>
</dbReference>
<feature type="compositionally biased region" description="Low complexity" evidence="1">
    <location>
        <begin position="621"/>
        <end position="636"/>
    </location>
</feature>
<proteinExistence type="predicted"/>
<dbReference type="AlphaFoldDB" id="A0A161HH56"/>
<dbReference type="InterPro" id="IPR006568">
    <property type="entry name" value="PSP_pro-rich"/>
</dbReference>
<dbReference type="InterPro" id="IPR007180">
    <property type="entry name" value="DUF382"/>
</dbReference>
<dbReference type="PANTHER" id="PTHR12785">
    <property type="entry name" value="SPLICING FACTOR 3B"/>
    <property type="match status" value="1"/>
</dbReference>
<gene>
    <name evidence="3" type="primary">CUS1</name>
    <name evidence="3" type="ORF">AWJ20_4153</name>
</gene>
<keyword evidence="4" id="KW-1185">Reference proteome</keyword>
<feature type="region of interest" description="Disordered" evidence="1">
    <location>
        <begin position="30"/>
        <end position="132"/>
    </location>
</feature>
<evidence type="ECO:0000313" key="4">
    <source>
        <dbReference type="Proteomes" id="UP000189580"/>
    </source>
</evidence>
<name>A0A161HH56_9ASCO</name>
<accession>A0A161HH56</accession>
<dbReference type="Pfam" id="PF04046">
    <property type="entry name" value="PSP"/>
    <property type="match status" value="1"/>
</dbReference>
<feature type="compositionally biased region" description="Basic and acidic residues" evidence="1">
    <location>
        <begin position="200"/>
        <end position="211"/>
    </location>
</feature>
<dbReference type="RefSeq" id="XP_018733824.1">
    <property type="nucleotide sequence ID" value="XM_018881212.1"/>
</dbReference>
<evidence type="ECO:0000259" key="2">
    <source>
        <dbReference type="SMART" id="SM00581"/>
    </source>
</evidence>
<dbReference type="OrthoDB" id="10260794at2759"/>
<dbReference type="EMBL" id="CP014500">
    <property type="protein sequence ID" value="ANB11347.1"/>
    <property type="molecule type" value="Genomic_DNA"/>
</dbReference>
<sequence length="636" mass="71624">MQTRLTATSEKYHCSTSDCIDLSAPMAELTDGGVKKPRKTKNQIRRERAKAKKATVVTPRATSTEAEIPAKSEVQPTNEENGLEHYPETNGKQNGIADSENTGEVDSQTDHMRLDDDISANEHSTRERPALTNIFDSEIDQSLNDPRFAQYKFIFDKFYTEENVPEKSKNAGSEDEEGQVFYSDDGEDISDDEDDQDNLQDGKHQSKELTKKKLKQMRKIPLALLKSHARFPELVEWYDADSTDPDLVVQLKTSRGVVPVPEHWQLKKEFLSTKRGLMRDPFELPDFIKDTGIMDMRDALKEDESTLRQKTRERVQPKMGRLDIDYQKLHNAFFKFQTKPKLLGIGDVYYEGKENELDFSKYRPGRLSQRLKQALNIPPGAPPPWLLSMQRYGPPPSFPGLKIPGLNAPIPPGAQWGFQPGGWGRAPLDSNGAPLYGGNLTASVDSEKKSTSNLAVPVEKRPWGQIIDDEEEEEEEDEEEGEEEEEEEEDDEEGQGYVDEDTAAAADRAAETSGFELRKSKRNARELDGEAPEGEYGEDEDDDDEDRPTVVPETSASSRPKQLFQVLEESGTGAEPGFMGRQRTYNIPTGSESHSEPAGRKRRRFEEAVPPDEKDREQFQSSLDSLLASAKSNADR</sequence>
<dbReference type="GO" id="GO:0071014">
    <property type="term" value="C:post-mRNA release spliceosomal complex"/>
    <property type="evidence" value="ECO:0007669"/>
    <property type="project" value="EnsemblFungi"/>
</dbReference>
<dbReference type="GeneID" id="30036254"/>
<feature type="compositionally biased region" description="Basic residues" evidence="1">
    <location>
        <begin position="35"/>
        <end position="53"/>
    </location>
</feature>
<dbReference type="SMART" id="SM00581">
    <property type="entry name" value="PSP"/>
    <property type="match status" value="1"/>
</dbReference>